<keyword evidence="2" id="KW-0472">Membrane</keyword>
<protein>
    <recommendedName>
        <fullName evidence="3">Cytoskeleton protein RodZ-like C-terminal domain-containing protein</fullName>
    </recommendedName>
</protein>
<dbReference type="GO" id="GO:0003677">
    <property type="term" value="F:DNA binding"/>
    <property type="evidence" value="ECO:0007669"/>
    <property type="project" value="InterPro"/>
</dbReference>
<dbReference type="AlphaFoldDB" id="A0A1B8PLI7"/>
<dbReference type="PANTHER" id="PTHR34475">
    <property type="match status" value="1"/>
</dbReference>
<comment type="caution">
    <text evidence="4">The sequence shown here is derived from an EMBL/GenBank/DDBJ whole genome shotgun (WGS) entry which is preliminary data.</text>
</comment>
<dbReference type="EMBL" id="LZDN01000003">
    <property type="protein sequence ID" value="OBX51933.1"/>
    <property type="molecule type" value="Genomic_DNA"/>
</dbReference>
<dbReference type="STRING" id="478.A7456_02200"/>
<dbReference type="Proteomes" id="UP000092575">
    <property type="component" value="Unassembled WGS sequence"/>
</dbReference>
<keyword evidence="2" id="KW-1133">Transmembrane helix</keyword>
<gene>
    <name evidence="5" type="ORF">A7456_02200</name>
    <name evidence="4" type="ORF">A9Z60_06010</name>
</gene>
<reference evidence="4 7" key="2">
    <citation type="submission" date="2016-06" db="EMBL/GenBank/DDBJ databases">
        <title>Draft genome of Moraxella nonliquefaciens CCUG 60284.</title>
        <authorList>
            <person name="Salva-Serra F."/>
            <person name="Engstrom-Jakobsson H."/>
            <person name="Thorell K."/>
            <person name="Gonzales-Siles L."/>
            <person name="Karlsson R."/>
            <person name="Boulund F."/>
            <person name="Engstrand L."/>
            <person name="Kristiansson E."/>
            <person name="Moore E."/>
        </authorList>
    </citation>
    <scope>NUCLEOTIDE SEQUENCE [LARGE SCALE GENOMIC DNA]</scope>
    <source>
        <strain evidence="4 7">CCUG 60284</strain>
    </source>
</reference>
<organism evidence="4 7">
    <name type="scientific">Moraxella nonliquefaciens</name>
    <dbReference type="NCBI Taxonomy" id="478"/>
    <lineage>
        <taxon>Bacteria</taxon>
        <taxon>Pseudomonadati</taxon>
        <taxon>Pseudomonadota</taxon>
        <taxon>Gammaproteobacteria</taxon>
        <taxon>Moraxellales</taxon>
        <taxon>Moraxellaceae</taxon>
        <taxon>Moraxella</taxon>
    </lineage>
</organism>
<reference evidence="5 6" key="1">
    <citation type="submission" date="2016-05" db="EMBL/GenBank/DDBJ databases">
        <title>Draft genome sequence of Moraxella nonliquefaciens CCUG 348T.</title>
        <authorList>
            <person name="Salva-Serra F."/>
            <person name="Engstrom-Jakobsson H."/>
            <person name="Thorell K."/>
            <person name="Gonzales-Siles L."/>
            <person name="Karlsson R."/>
            <person name="Boulund F."/>
            <person name="Engstrand L."/>
            <person name="Kristiansson E."/>
            <person name="Moore E."/>
        </authorList>
    </citation>
    <scope>NUCLEOTIDE SEQUENCE [LARGE SCALE GENOMIC DNA]</scope>
    <source>
        <strain evidence="5 6">CCUG 348</strain>
    </source>
</reference>
<evidence type="ECO:0000313" key="6">
    <source>
        <dbReference type="Proteomes" id="UP000092575"/>
    </source>
</evidence>
<feature type="transmembrane region" description="Helical" evidence="2">
    <location>
        <begin position="122"/>
        <end position="141"/>
    </location>
</feature>
<accession>A0A1B8PLI7</accession>
<dbReference type="Gene3D" id="1.10.260.40">
    <property type="entry name" value="lambda repressor-like DNA-binding domains"/>
    <property type="match status" value="1"/>
</dbReference>
<proteinExistence type="predicted"/>
<dbReference type="Proteomes" id="UP000092671">
    <property type="component" value="Unassembled WGS sequence"/>
</dbReference>
<sequence>MTVSQTNDKPASNTGFGGKLRSARTSRGYSLDAAAAELHILKRHVQAMEEENFDALPQFAFARGFVMNYAKFLGLDANEFAREFESIYPENKRTKSVNDIKAPLTPMGTIERGRGGMRFNPWLIAGVIALVIFGFVLLKIISSAIDRSDEINPTAQTQILNPSEQAQGAAVGASGSALNLGTNDGESTTQTMAGQGVIDIWSKGDVNIKITDKHDRVLMQGLQSRGGYQLKGETPFTIEIDNPAQVDLNFNQRPIRLGEHTQNGKATLTLQ</sequence>
<feature type="domain" description="Cytoskeleton protein RodZ-like C-terminal" evidence="3">
    <location>
        <begin position="203"/>
        <end position="269"/>
    </location>
</feature>
<dbReference type="InterPro" id="IPR010982">
    <property type="entry name" value="Lambda_DNA-bd_dom_sf"/>
</dbReference>
<evidence type="ECO:0000313" key="4">
    <source>
        <dbReference type="EMBL" id="OBX51933.1"/>
    </source>
</evidence>
<evidence type="ECO:0000256" key="2">
    <source>
        <dbReference type="SAM" id="Phobius"/>
    </source>
</evidence>
<dbReference type="EMBL" id="LXTW01000012">
    <property type="protein sequence ID" value="OBX85135.1"/>
    <property type="molecule type" value="Genomic_DNA"/>
</dbReference>
<keyword evidence="2" id="KW-0812">Transmembrane</keyword>
<evidence type="ECO:0000256" key="1">
    <source>
        <dbReference type="SAM" id="MobiDB-lite"/>
    </source>
</evidence>
<dbReference type="PANTHER" id="PTHR34475:SF1">
    <property type="entry name" value="CYTOSKELETON PROTEIN RODZ"/>
    <property type="match status" value="1"/>
</dbReference>
<feature type="compositionally biased region" description="Polar residues" evidence="1">
    <location>
        <begin position="1"/>
        <end position="14"/>
    </location>
</feature>
<name>A0A1B8PLI7_MORNO</name>
<dbReference type="InterPro" id="IPR025194">
    <property type="entry name" value="RodZ-like_C"/>
</dbReference>
<evidence type="ECO:0000259" key="3">
    <source>
        <dbReference type="Pfam" id="PF13464"/>
    </source>
</evidence>
<evidence type="ECO:0000313" key="5">
    <source>
        <dbReference type="EMBL" id="OBX85135.1"/>
    </source>
</evidence>
<feature type="region of interest" description="Disordered" evidence="1">
    <location>
        <begin position="1"/>
        <end position="22"/>
    </location>
</feature>
<dbReference type="Pfam" id="PF13413">
    <property type="entry name" value="HTH_25"/>
    <property type="match status" value="1"/>
</dbReference>
<evidence type="ECO:0000313" key="7">
    <source>
        <dbReference type="Proteomes" id="UP000092671"/>
    </source>
</evidence>
<dbReference type="Pfam" id="PF13464">
    <property type="entry name" value="RodZ_C"/>
    <property type="match status" value="1"/>
</dbReference>
<dbReference type="InterPro" id="IPR050400">
    <property type="entry name" value="Bact_Cytoskel_RodZ"/>
</dbReference>